<keyword evidence="2" id="KW-0560">Oxidoreductase</keyword>
<evidence type="ECO:0000259" key="3">
    <source>
        <dbReference type="SMART" id="SM00829"/>
    </source>
</evidence>
<dbReference type="InterPro" id="IPR036291">
    <property type="entry name" value="NAD(P)-bd_dom_sf"/>
</dbReference>
<sequence length="329" mass="34151">MTTMRAVVIEAPGPPEVLSVRSVPLPVPHDGEVLIRVMAFGLNRSELHFRQGVAESGSFPRIPGIEAVGVVESAPGGTFAVGAQVATLMGGMGREFDGGYAEFVKVPAGQVIPFTSHLSWATLGAVPEMLQTAAGSLDVGLQAETGQTVLIRGGTSSVGMAAAVLAKLRGLTVISTTRNPERVGSLRSLGVDHVLIDDGQIAAAVRDLMPGGVDCAVELVGVNVLKDTLLSTRAGGTVCFTGMLSDEWTIRDFYPMDWLPNGVRLTAYSGGAADLTPQTLQGFLDAVAAGSAVVPVGRIYRLDEIVQAHHDMQNNVVGGKGVVLTDKAG</sequence>
<dbReference type="InterPro" id="IPR020843">
    <property type="entry name" value="ER"/>
</dbReference>
<dbReference type="GO" id="GO:0070402">
    <property type="term" value="F:NADPH binding"/>
    <property type="evidence" value="ECO:0007669"/>
    <property type="project" value="TreeGrafter"/>
</dbReference>
<proteinExistence type="predicted"/>
<protein>
    <submittedName>
        <fullName evidence="4">Zinc-binding dehydrogenase</fullName>
    </submittedName>
</protein>
<organism evidence="4 5">
    <name type="scientific">Candidatus Phosphoribacter hodrii</name>
    <dbReference type="NCBI Taxonomy" id="2953743"/>
    <lineage>
        <taxon>Bacteria</taxon>
        <taxon>Bacillati</taxon>
        <taxon>Actinomycetota</taxon>
        <taxon>Actinomycetes</taxon>
        <taxon>Micrococcales</taxon>
        <taxon>Dermatophilaceae</taxon>
        <taxon>Candidatus Phosphoribacter</taxon>
    </lineage>
</organism>
<comment type="caution">
    <text evidence="4">The sequence shown here is derived from an EMBL/GenBank/DDBJ whole genome shotgun (WGS) entry which is preliminary data.</text>
</comment>
<feature type="domain" description="Enoyl reductase (ER)" evidence="3">
    <location>
        <begin position="13"/>
        <end position="323"/>
    </location>
</feature>
<dbReference type="Proteomes" id="UP000718281">
    <property type="component" value="Unassembled WGS sequence"/>
</dbReference>
<gene>
    <name evidence="4" type="ORF">IPF40_03290</name>
</gene>
<accession>A0A934X4E0</accession>
<name>A0A934X4E0_9MICO</name>
<dbReference type="SMART" id="SM00829">
    <property type="entry name" value="PKS_ER"/>
    <property type="match status" value="1"/>
</dbReference>
<dbReference type="InterPro" id="IPR013154">
    <property type="entry name" value="ADH-like_N"/>
</dbReference>
<dbReference type="GO" id="GO:0016651">
    <property type="term" value="F:oxidoreductase activity, acting on NAD(P)H"/>
    <property type="evidence" value="ECO:0007669"/>
    <property type="project" value="TreeGrafter"/>
</dbReference>
<evidence type="ECO:0000313" key="4">
    <source>
        <dbReference type="EMBL" id="MBK6300098.1"/>
    </source>
</evidence>
<evidence type="ECO:0000256" key="2">
    <source>
        <dbReference type="ARBA" id="ARBA00023002"/>
    </source>
</evidence>
<dbReference type="Pfam" id="PF00107">
    <property type="entry name" value="ADH_zinc_N"/>
    <property type="match status" value="1"/>
</dbReference>
<keyword evidence="1" id="KW-0521">NADP</keyword>
<evidence type="ECO:0000256" key="1">
    <source>
        <dbReference type="ARBA" id="ARBA00022857"/>
    </source>
</evidence>
<dbReference type="InterPro" id="IPR011032">
    <property type="entry name" value="GroES-like_sf"/>
</dbReference>
<dbReference type="AlphaFoldDB" id="A0A934X4E0"/>
<dbReference type="SUPFAM" id="SSF50129">
    <property type="entry name" value="GroES-like"/>
    <property type="match status" value="1"/>
</dbReference>
<dbReference type="Gene3D" id="3.90.180.10">
    <property type="entry name" value="Medium-chain alcohol dehydrogenases, catalytic domain"/>
    <property type="match status" value="1"/>
</dbReference>
<dbReference type="InterPro" id="IPR013149">
    <property type="entry name" value="ADH-like_C"/>
</dbReference>
<dbReference type="SUPFAM" id="SSF51735">
    <property type="entry name" value="NAD(P)-binding Rossmann-fold domains"/>
    <property type="match status" value="1"/>
</dbReference>
<dbReference type="Pfam" id="PF08240">
    <property type="entry name" value="ADH_N"/>
    <property type="match status" value="1"/>
</dbReference>
<reference evidence="4 5" key="1">
    <citation type="submission" date="2020-10" db="EMBL/GenBank/DDBJ databases">
        <title>Connecting structure to function with the recovery of over 1000 high-quality activated sludge metagenome-assembled genomes encoding full-length rRNA genes using long-read sequencing.</title>
        <authorList>
            <person name="Singleton C.M."/>
            <person name="Petriglieri F."/>
            <person name="Kristensen J.M."/>
            <person name="Kirkegaard R.H."/>
            <person name="Michaelsen T.Y."/>
            <person name="Andersen M.H."/>
            <person name="Karst S.M."/>
            <person name="Dueholm M.S."/>
            <person name="Nielsen P.H."/>
            <person name="Albertsen M."/>
        </authorList>
    </citation>
    <scope>NUCLEOTIDE SEQUENCE [LARGE SCALE GENOMIC DNA]</scope>
    <source>
        <strain evidence="4">AalE_18-Q3-R2-46_BAT3C.188</strain>
    </source>
</reference>
<dbReference type="EMBL" id="JADIXZ010000003">
    <property type="protein sequence ID" value="MBK6300098.1"/>
    <property type="molecule type" value="Genomic_DNA"/>
</dbReference>
<dbReference type="PANTHER" id="PTHR48106">
    <property type="entry name" value="QUINONE OXIDOREDUCTASE PIG3-RELATED"/>
    <property type="match status" value="1"/>
</dbReference>
<dbReference type="PANTHER" id="PTHR48106:SF18">
    <property type="entry name" value="QUINONE OXIDOREDUCTASE PIG3"/>
    <property type="match status" value="1"/>
</dbReference>
<evidence type="ECO:0000313" key="5">
    <source>
        <dbReference type="Proteomes" id="UP000718281"/>
    </source>
</evidence>